<protein>
    <submittedName>
        <fullName evidence="2">Uncharacterized protein</fullName>
    </submittedName>
</protein>
<feature type="region of interest" description="Disordered" evidence="1">
    <location>
        <begin position="1"/>
        <end position="41"/>
    </location>
</feature>
<dbReference type="AlphaFoldDB" id="A0A392VA31"/>
<dbReference type="EMBL" id="LXQA011109339">
    <property type="protein sequence ID" value="MCI85188.1"/>
    <property type="molecule type" value="Genomic_DNA"/>
</dbReference>
<dbReference type="Proteomes" id="UP000265520">
    <property type="component" value="Unassembled WGS sequence"/>
</dbReference>
<comment type="caution">
    <text evidence="2">The sequence shown here is derived from an EMBL/GenBank/DDBJ whole genome shotgun (WGS) entry which is preliminary data.</text>
</comment>
<proteinExistence type="predicted"/>
<evidence type="ECO:0000256" key="1">
    <source>
        <dbReference type="SAM" id="MobiDB-lite"/>
    </source>
</evidence>
<accession>A0A392VA31</accession>
<feature type="non-terminal residue" evidence="2">
    <location>
        <position position="41"/>
    </location>
</feature>
<evidence type="ECO:0000313" key="3">
    <source>
        <dbReference type="Proteomes" id="UP000265520"/>
    </source>
</evidence>
<keyword evidence="3" id="KW-1185">Reference proteome</keyword>
<organism evidence="2 3">
    <name type="scientific">Trifolium medium</name>
    <dbReference type="NCBI Taxonomy" id="97028"/>
    <lineage>
        <taxon>Eukaryota</taxon>
        <taxon>Viridiplantae</taxon>
        <taxon>Streptophyta</taxon>
        <taxon>Embryophyta</taxon>
        <taxon>Tracheophyta</taxon>
        <taxon>Spermatophyta</taxon>
        <taxon>Magnoliopsida</taxon>
        <taxon>eudicotyledons</taxon>
        <taxon>Gunneridae</taxon>
        <taxon>Pentapetalae</taxon>
        <taxon>rosids</taxon>
        <taxon>fabids</taxon>
        <taxon>Fabales</taxon>
        <taxon>Fabaceae</taxon>
        <taxon>Papilionoideae</taxon>
        <taxon>50 kb inversion clade</taxon>
        <taxon>NPAAA clade</taxon>
        <taxon>Hologalegina</taxon>
        <taxon>IRL clade</taxon>
        <taxon>Trifolieae</taxon>
        <taxon>Trifolium</taxon>
    </lineage>
</organism>
<sequence length="41" mass="4737">MSSRVTRFLGKGTKSDNTAPQQQPQRRRNSQRVLVPNRVLE</sequence>
<reference evidence="2 3" key="1">
    <citation type="journal article" date="2018" name="Front. Plant Sci.">
        <title>Red Clover (Trifolium pratense) and Zigzag Clover (T. medium) - A Picture of Genomic Similarities and Differences.</title>
        <authorList>
            <person name="Dluhosova J."/>
            <person name="Istvanek J."/>
            <person name="Nedelnik J."/>
            <person name="Repkova J."/>
        </authorList>
    </citation>
    <scope>NUCLEOTIDE SEQUENCE [LARGE SCALE GENOMIC DNA]</scope>
    <source>
        <strain evidence="3">cv. 10/8</strain>
        <tissue evidence="2">Leaf</tissue>
    </source>
</reference>
<evidence type="ECO:0000313" key="2">
    <source>
        <dbReference type="EMBL" id="MCI85188.1"/>
    </source>
</evidence>
<name>A0A392VA31_9FABA</name>